<evidence type="ECO:0000313" key="10">
    <source>
        <dbReference type="Proteomes" id="UP000823858"/>
    </source>
</evidence>
<proteinExistence type="inferred from homology"/>
<evidence type="ECO:0000256" key="2">
    <source>
        <dbReference type="ARBA" id="ARBA00022475"/>
    </source>
</evidence>
<feature type="transmembrane region" description="Helical" evidence="7">
    <location>
        <begin position="344"/>
        <end position="367"/>
    </location>
</feature>
<comment type="similarity">
    <text evidence="6">Belongs to the ABC-4 integral membrane protein family.</text>
</comment>
<dbReference type="AlphaFoldDB" id="A0A9D2QFR1"/>
<dbReference type="PANTHER" id="PTHR30572">
    <property type="entry name" value="MEMBRANE COMPONENT OF TRANSPORTER-RELATED"/>
    <property type="match status" value="1"/>
</dbReference>
<evidence type="ECO:0000256" key="1">
    <source>
        <dbReference type="ARBA" id="ARBA00004651"/>
    </source>
</evidence>
<feature type="transmembrane region" description="Helical" evidence="7">
    <location>
        <begin position="751"/>
        <end position="769"/>
    </location>
</feature>
<reference evidence="9" key="2">
    <citation type="submission" date="2021-04" db="EMBL/GenBank/DDBJ databases">
        <authorList>
            <person name="Gilroy R."/>
        </authorList>
    </citation>
    <scope>NUCLEOTIDE SEQUENCE</scope>
    <source>
        <strain evidence="9">ChiHjej13B12-4958</strain>
    </source>
</reference>
<dbReference type="Pfam" id="PF02687">
    <property type="entry name" value="FtsX"/>
    <property type="match status" value="2"/>
</dbReference>
<organism evidence="9 10">
    <name type="scientific">Candidatus Corynebacterium faecigallinarum</name>
    <dbReference type="NCBI Taxonomy" id="2838528"/>
    <lineage>
        <taxon>Bacteria</taxon>
        <taxon>Bacillati</taxon>
        <taxon>Actinomycetota</taxon>
        <taxon>Actinomycetes</taxon>
        <taxon>Mycobacteriales</taxon>
        <taxon>Corynebacteriaceae</taxon>
        <taxon>Corynebacterium</taxon>
    </lineage>
</organism>
<dbReference type="EMBL" id="DWVP01000022">
    <property type="protein sequence ID" value="HJC85735.1"/>
    <property type="molecule type" value="Genomic_DNA"/>
</dbReference>
<evidence type="ECO:0000313" key="9">
    <source>
        <dbReference type="EMBL" id="HJC85735.1"/>
    </source>
</evidence>
<feature type="transmembrane region" description="Helical" evidence="7">
    <location>
        <begin position="420"/>
        <end position="443"/>
    </location>
</feature>
<comment type="caution">
    <text evidence="9">The sequence shown here is derived from an EMBL/GenBank/DDBJ whole genome shotgun (WGS) entry which is preliminary data.</text>
</comment>
<feature type="transmembrane region" description="Helical" evidence="7">
    <location>
        <begin position="396"/>
        <end position="414"/>
    </location>
</feature>
<evidence type="ECO:0000256" key="5">
    <source>
        <dbReference type="ARBA" id="ARBA00023136"/>
    </source>
</evidence>
<sequence length="870" mass="91338">MRLARRDLSRHKIRTLVGVLIFALPVALTVGFFSMVESYDKGQANAPLDNAGYVNFHVASPEDASFEDGAVDDTRYERDASEWLDTTGTVLRDILGDQTDALSPGLFHTGEASHGDRSGEISVMSVTDPADGGDPIVPAGEIFLSKQDAYLLDVSTGDTVTVDGAELTATVTRAWGTSAANAADVASDDITGSIQWYYPADPDISQDIHQALSGSISELHADGYEAWPQGPVERSHQTIDYGRWTSLDGELSDNAEMILTVVSVAVLMILLISAVISPVFAVAARRLRHAMGLLSAGGAAPSDLRRIMLAQGVLVSVAGAALGLLGSVGVGAALNSIITRGEFTWAWDIAIPVVLVTLVCGATSALIPAIRAGREDPVQALADGGSERMTGFRKRMLTGIPFLVLGAFCCLIKYDFLVLGVALLGIGLIASGSLLVWAMSRIGGRLPTTARLAVRDGQRNHHRTIPAVAAVSGVTFLAALMISVPIGDPEPTQFGKDVAIVTGSVGGDETTYAADIDTVADKLDAREKTAVSSVTGAERNGEQMYPSAQRPDGYRNPDAYYYPDWDNFGPYTHGLSLQQDVAVHDGSAFAAFNRIPTNDVNRAEQALADGKAVVGDPDLITDGYVSIDLLGTASVEASSSAWAEDSSPDSVHDTTIRDPEVMDSLKVPAVAIESVAGALGSPFISISPATAESLDLEVTYESTVLLLEHDVSTLQAMLVSSGTWPVDHDFVDVETPGVDGARAAFTATPIVLSWLLTLGTVLLVVLLAANESRRDMATITAIGAPPGTLRRFSATQAVSVAAVGTLAGVLTGLLPAALLWLTGDLPGFLTARQWTGVGLTVLIGPVLAWLAGQAIGAATSRDDQVARRRD</sequence>
<evidence type="ECO:0000256" key="4">
    <source>
        <dbReference type="ARBA" id="ARBA00022989"/>
    </source>
</evidence>
<feature type="transmembrane region" description="Helical" evidence="7">
    <location>
        <begin position="313"/>
        <end position="338"/>
    </location>
</feature>
<dbReference type="GO" id="GO:0022857">
    <property type="term" value="F:transmembrane transporter activity"/>
    <property type="evidence" value="ECO:0007669"/>
    <property type="project" value="TreeGrafter"/>
</dbReference>
<comment type="subcellular location">
    <subcellularLocation>
        <location evidence="1">Cell membrane</location>
        <topology evidence="1">Multi-pass membrane protein</topology>
    </subcellularLocation>
</comment>
<name>A0A9D2QFR1_9CORY</name>
<keyword evidence="5 7" id="KW-0472">Membrane</keyword>
<feature type="transmembrane region" description="Helical" evidence="7">
    <location>
        <begin position="257"/>
        <end position="284"/>
    </location>
</feature>
<feature type="transmembrane region" description="Helical" evidence="7">
    <location>
        <begin position="464"/>
        <end position="486"/>
    </location>
</feature>
<dbReference type="GO" id="GO:0005886">
    <property type="term" value="C:plasma membrane"/>
    <property type="evidence" value="ECO:0007669"/>
    <property type="project" value="UniProtKB-SubCell"/>
</dbReference>
<dbReference type="InterPro" id="IPR050250">
    <property type="entry name" value="Macrolide_Exporter_MacB"/>
</dbReference>
<dbReference type="Proteomes" id="UP000823858">
    <property type="component" value="Unassembled WGS sequence"/>
</dbReference>
<evidence type="ECO:0000256" key="6">
    <source>
        <dbReference type="ARBA" id="ARBA00038076"/>
    </source>
</evidence>
<protein>
    <recommendedName>
        <fullName evidence="8">ABC3 transporter permease C-terminal domain-containing protein</fullName>
    </recommendedName>
</protein>
<feature type="domain" description="ABC3 transporter permease C-terminal" evidence="8">
    <location>
        <begin position="750"/>
        <end position="851"/>
    </location>
</feature>
<accession>A0A9D2QFR1</accession>
<keyword evidence="4 7" id="KW-1133">Transmembrane helix</keyword>
<keyword evidence="2" id="KW-1003">Cell membrane</keyword>
<keyword evidence="3 7" id="KW-0812">Transmembrane</keyword>
<gene>
    <name evidence="9" type="ORF">H9751_09350</name>
</gene>
<dbReference type="InterPro" id="IPR003838">
    <property type="entry name" value="ABC3_permease_C"/>
</dbReference>
<feature type="transmembrane region" description="Helical" evidence="7">
    <location>
        <begin position="834"/>
        <end position="859"/>
    </location>
</feature>
<reference evidence="9" key="1">
    <citation type="journal article" date="2021" name="PeerJ">
        <title>Extensive microbial diversity within the chicken gut microbiome revealed by metagenomics and culture.</title>
        <authorList>
            <person name="Gilroy R."/>
            <person name="Ravi A."/>
            <person name="Getino M."/>
            <person name="Pursley I."/>
            <person name="Horton D.L."/>
            <person name="Alikhan N.F."/>
            <person name="Baker D."/>
            <person name="Gharbi K."/>
            <person name="Hall N."/>
            <person name="Watson M."/>
            <person name="Adriaenssens E.M."/>
            <person name="Foster-Nyarko E."/>
            <person name="Jarju S."/>
            <person name="Secka A."/>
            <person name="Antonio M."/>
            <person name="Oren A."/>
            <person name="Chaudhuri R.R."/>
            <person name="La Ragione R."/>
            <person name="Hildebrand F."/>
            <person name="Pallen M.J."/>
        </authorList>
    </citation>
    <scope>NUCLEOTIDE SEQUENCE</scope>
    <source>
        <strain evidence="9">ChiHjej13B12-4958</strain>
    </source>
</reference>
<evidence type="ECO:0000256" key="7">
    <source>
        <dbReference type="SAM" id="Phobius"/>
    </source>
</evidence>
<feature type="domain" description="ABC3 transporter permease C-terminal" evidence="8">
    <location>
        <begin position="263"/>
        <end position="376"/>
    </location>
</feature>
<evidence type="ECO:0000259" key="8">
    <source>
        <dbReference type="Pfam" id="PF02687"/>
    </source>
</evidence>
<dbReference type="PANTHER" id="PTHR30572:SF4">
    <property type="entry name" value="ABC TRANSPORTER PERMEASE YTRF"/>
    <property type="match status" value="1"/>
</dbReference>
<feature type="transmembrane region" description="Helical" evidence="7">
    <location>
        <begin position="797"/>
        <end position="822"/>
    </location>
</feature>
<evidence type="ECO:0000256" key="3">
    <source>
        <dbReference type="ARBA" id="ARBA00022692"/>
    </source>
</evidence>